<accession>X1SE04</accession>
<proteinExistence type="predicted"/>
<evidence type="ECO:0000313" key="1">
    <source>
        <dbReference type="EMBL" id="GAI91198.1"/>
    </source>
</evidence>
<organism evidence="1">
    <name type="scientific">marine sediment metagenome</name>
    <dbReference type="NCBI Taxonomy" id="412755"/>
    <lineage>
        <taxon>unclassified sequences</taxon>
        <taxon>metagenomes</taxon>
        <taxon>ecological metagenomes</taxon>
    </lineage>
</organism>
<comment type="caution">
    <text evidence="1">The sequence shown here is derived from an EMBL/GenBank/DDBJ whole genome shotgun (WGS) entry which is preliminary data.</text>
</comment>
<dbReference type="AlphaFoldDB" id="X1SE04"/>
<dbReference type="EMBL" id="BARW01020404">
    <property type="protein sequence ID" value="GAI91198.1"/>
    <property type="molecule type" value="Genomic_DNA"/>
</dbReference>
<name>X1SE04_9ZZZZ</name>
<reference evidence="1" key="1">
    <citation type="journal article" date="2014" name="Front. Microbiol.">
        <title>High frequency of phylogenetically diverse reductive dehalogenase-homologous genes in deep subseafloor sedimentary metagenomes.</title>
        <authorList>
            <person name="Kawai M."/>
            <person name="Futagami T."/>
            <person name="Toyoda A."/>
            <person name="Takaki Y."/>
            <person name="Nishi S."/>
            <person name="Hori S."/>
            <person name="Arai W."/>
            <person name="Tsubouchi T."/>
            <person name="Morono Y."/>
            <person name="Uchiyama I."/>
            <person name="Ito T."/>
            <person name="Fujiyama A."/>
            <person name="Inagaki F."/>
            <person name="Takami H."/>
        </authorList>
    </citation>
    <scope>NUCLEOTIDE SEQUENCE</scope>
    <source>
        <strain evidence="1">Expedition CK06-06</strain>
    </source>
</reference>
<gene>
    <name evidence="1" type="ORF">S12H4_34481</name>
</gene>
<protein>
    <submittedName>
        <fullName evidence="1">Uncharacterized protein</fullName>
    </submittedName>
</protein>
<sequence length="137" mass="15729">MIYFNHTVELLDFFQRLDLVSFQGRARANGLLKGLDITVTLSRRGKGLDQHTINYWMFSGDKTLLGIKDDGVALIFSPMTRTLNILAEEQGDSFAVGMMDHLNRIRDIPEGERKRIVTVEDLARFHESMLDQIENEE</sequence>